<dbReference type="PANTHER" id="PTHR30157:SF0">
    <property type="entry name" value="NADPH-DEPENDENT FERRIC-CHELATE REDUCTASE"/>
    <property type="match status" value="1"/>
</dbReference>
<keyword evidence="3" id="KW-1185">Reference proteome</keyword>
<dbReference type="EMBL" id="JANYMP010000009">
    <property type="protein sequence ID" value="MCS7479339.1"/>
    <property type="molecule type" value="Genomic_DNA"/>
</dbReference>
<dbReference type="RefSeq" id="WP_259624840.1">
    <property type="nucleotide sequence ID" value="NZ_JANYMP010000009.1"/>
</dbReference>
<feature type="domain" description="FAD-binding FR-type" evidence="1">
    <location>
        <begin position="15"/>
        <end position="140"/>
    </location>
</feature>
<sequence>MSNAPANDAPERARRSVITLSVLRTERVTPHMIRVVAGGPGLADFVPNDRTDAYVKVLFPIPGVEYPEPLDMQAVRRDFPRTEWPVVRTYTVRSFDPAAGELAIDFVHHGDVGVAGPWAASVQPGQTFSLLGPGGGYAPSASAGWHLLLGDEAALPAIGAALERLPAGARARVVIEVAGVDEEQKFDSPGVVELVWVHRDTGGSLVDVVREMEFSGQDVQAFVHGEAAMVKELRAVMAERGVTKDRLSISGYWRRGLSEDGFREVKAAESGG</sequence>
<dbReference type="InterPro" id="IPR017927">
    <property type="entry name" value="FAD-bd_FR_type"/>
</dbReference>
<dbReference type="CDD" id="cd06193">
    <property type="entry name" value="siderophore_interacting"/>
    <property type="match status" value="1"/>
</dbReference>
<reference evidence="2" key="1">
    <citation type="submission" date="2022-08" db="EMBL/GenBank/DDBJ databases">
        <authorList>
            <person name="Tistechok S."/>
            <person name="Samborskyy M."/>
            <person name="Roman I."/>
        </authorList>
    </citation>
    <scope>NUCLEOTIDE SEQUENCE</scope>
    <source>
        <strain evidence="2">DSM 103496</strain>
    </source>
</reference>
<dbReference type="InterPro" id="IPR007037">
    <property type="entry name" value="SIP_rossman_dom"/>
</dbReference>
<dbReference type="Gene3D" id="3.40.50.80">
    <property type="entry name" value="Nucleotide-binding domain of ferredoxin-NADP reductase (FNR) module"/>
    <property type="match status" value="1"/>
</dbReference>
<dbReference type="PANTHER" id="PTHR30157">
    <property type="entry name" value="FERRIC REDUCTASE, NADPH-DEPENDENT"/>
    <property type="match status" value="1"/>
</dbReference>
<protein>
    <submittedName>
        <fullName evidence="2">Siderophore-interacting protein</fullName>
    </submittedName>
</protein>
<dbReference type="AlphaFoldDB" id="A0A9X3A186"/>
<dbReference type="Pfam" id="PF08021">
    <property type="entry name" value="FAD_binding_9"/>
    <property type="match status" value="1"/>
</dbReference>
<dbReference type="InterPro" id="IPR039261">
    <property type="entry name" value="FNR_nucleotide-bd"/>
</dbReference>
<evidence type="ECO:0000259" key="1">
    <source>
        <dbReference type="PROSITE" id="PS51384"/>
    </source>
</evidence>
<evidence type="ECO:0000313" key="2">
    <source>
        <dbReference type="EMBL" id="MCS7479339.1"/>
    </source>
</evidence>
<dbReference type="PROSITE" id="PS51384">
    <property type="entry name" value="FAD_FR"/>
    <property type="match status" value="1"/>
</dbReference>
<comment type="caution">
    <text evidence="2">The sequence shown here is derived from an EMBL/GenBank/DDBJ whole genome shotgun (WGS) entry which is preliminary data.</text>
</comment>
<dbReference type="Pfam" id="PF04954">
    <property type="entry name" value="SIP"/>
    <property type="match status" value="1"/>
</dbReference>
<dbReference type="InterPro" id="IPR013113">
    <property type="entry name" value="SIP_FAD-bd"/>
</dbReference>
<dbReference type="Proteomes" id="UP001141259">
    <property type="component" value="Unassembled WGS sequence"/>
</dbReference>
<dbReference type="InterPro" id="IPR039374">
    <property type="entry name" value="SIP_fam"/>
</dbReference>
<organism evidence="2 3">
    <name type="scientific">Umezawaea endophytica</name>
    <dbReference type="NCBI Taxonomy" id="1654476"/>
    <lineage>
        <taxon>Bacteria</taxon>
        <taxon>Bacillati</taxon>
        <taxon>Actinomycetota</taxon>
        <taxon>Actinomycetes</taxon>
        <taxon>Pseudonocardiales</taxon>
        <taxon>Pseudonocardiaceae</taxon>
        <taxon>Umezawaea</taxon>
    </lineage>
</organism>
<dbReference type="Gene3D" id="2.40.30.10">
    <property type="entry name" value="Translation factors"/>
    <property type="match status" value="1"/>
</dbReference>
<dbReference type="InterPro" id="IPR017938">
    <property type="entry name" value="Riboflavin_synthase-like_b-brl"/>
</dbReference>
<accession>A0A9X3A186</accession>
<proteinExistence type="predicted"/>
<dbReference type="GO" id="GO:0016491">
    <property type="term" value="F:oxidoreductase activity"/>
    <property type="evidence" value="ECO:0007669"/>
    <property type="project" value="InterPro"/>
</dbReference>
<dbReference type="FunFam" id="2.40.30.10:FF:000131">
    <property type="entry name" value="NADPH-dependent ferric siderophore reductase"/>
    <property type="match status" value="1"/>
</dbReference>
<dbReference type="SUPFAM" id="SSF63380">
    <property type="entry name" value="Riboflavin synthase domain-like"/>
    <property type="match status" value="1"/>
</dbReference>
<name>A0A9X3A186_9PSEU</name>
<gene>
    <name evidence="2" type="ORF">NZH93_20950</name>
</gene>
<evidence type="ECO:0000313" key="3">
    <source>
        <dbReference type="Proteomes" id="UP001141259"/>
    </source>
</evidence>